<evidence type="ECO:0000313" key="2">
    <source>
        <dbReference type="Proteomes" id="UP001529272"/>
    </source>
</evidence>
<dbReference type="RefSeq" id="WP_074021169.1">
    <property type="nucleotide sequence ID" value="NZ_JACKUM010000027.1"/>
</dbReference>
<dbReference type="Proteomes" id="UP001529272">
    <property type="component" value="Unassembled WGS sequence"/>
</dbReference>
<comment type="caution">
    <text evidence="1">The sequence shown here is derived from an EMBL/GenBank/DDBJ whole genome shotgun (WGS) entry which is preliminary data.</text>
</comment>
<sequence>MSAAERAARAWWPADDPVTLPPLPAYLQPIEDEVARIGPDWRRYRQERAAARDAAAVEQLRLIELEYALKAARQDMLAPDWRERGLDKAVQEVEAGRPSRNLWVWLKINEGSRDFWEPGAVAEAAEAGMPVNWKTVLLRWKCVLWQVKAAQELAEGSVSRWAGFNLVWAYFNCEGWSQRWEAVLNRHEGLWPETILSCQGRWSDTVSAHRLLQELDGIKLLFDIGLASGGASIDWRGRHVQRISRWRMTGERERALVQLDLLSPDDRLHRIPPSWLSPD</sequence>
<proteinExistence type="predicted"/>
<evidence type="ECO:0000313" key="1">
    <source>
        <dbReference type="EMBL" id="MDM3930310.1"/>
    </source>
</evidence>
<keyword evidence="2" id="KW-1185">Reference proteome</keyword>
<accession>A0ABT7PAK7</accession>
<protein>
    <submittedName>
        <fullName evidence="1">Uncharacterized protein</fullName>
    </submittedName>
</protein>
<reference evidence="1" key="1">
    <citation type="submission" date="2023-06" db="EMBL/GenBank/DDBJ databases">
        <title>Itaconate inhibition of nontuberculous mycobacteria.</title>
        <authorList>
            <person name="Breen P."/>
            <person name="Zimbric M."/>
            <person name="Caverly L."/>
        </authorList>
    </citation>
    <scope>NUCLEOTIDE SEQUENCE</scope>
    <source>
        <strain evidence="1">FLAC1071</strain>
    </source>
</reference>
<organism evidence="1 2">
    <name type="scientific">Mycobacterium intracellulare subsp. chimaera</name>
    <dbReference type="NCBI Taxonomy" id="222805"/>
    <lineage>
        <taxon>Bacteria</taxon>
        <taxon>Bacillati</taxon>
        <taxon>Actinomycetota</taxon>
        <taxon>Actinomycetes</taxon>
        <taxon>Mycobacteriales</taxon>
        <taxon>Mycobacteriaceae</taxon>
        <taxon>Mycobacterium</taxon>
        <taxon>Mycobacterium avium complex (MAC)</taxon>
    </lineage>
</organism>
<name>A0ABT7PAK7_MYCIT</name>
<gene>
    <name evidence="1" type="ORF">QRB35_30745</name>
</gene>
<reference evidence="1" key="2">
    <citation type="submission" date="2023-06" db="EMBL/GenBank/DDBJ databases">
        <authorList>
            <person name="Spilker T."/>
        </authorList>
    </citation>
    <scope>NUCLEOTIDE SEQUENCE</scope>
    <source>
        <strain evidence="1">FLAC1071</strain>
    </source>
</reference>
<dbReference type="EMBL" id="JASZZX010000074">
    <property type="protein sequence ID" value="MDM3930310.1"/>
    <property type="molecule type" value="Genomic_DNA"/>
</dbReference>